<dbReference type="Proteomes" id="UP001601992">
    <property type="component" value="Unassembled WGS sequence"/>
</dbReference>
<dbReference type="Pfam" id="PF11580">
    <property type="entry name" value="DUF3239"/>
    <property type="match status" value="1"/>
</dbReference>
<evidence type="ECO:0000256" key="2">
    <source>
        <dbReference type="SAM" id="Phobius"/>
    </source>
</evidence>
<feature type="compositionally biased region" description="Basic and acidic residues" evidence="1">
    <location>
        <begin position="1"/>
        <end position="13"/>
    </location>
</feature>
<evidence type="ECO:0000313" key="4">
    <source>
        <dbReference type="Proteomes" id="UP001601992"/>
    </source>
</evidence>
<dbReference type="InterPro" id="IPR021632">
    <property type="entry name" value="DUF3239"/>
</dbReference>
<sequence length="317" mass="34363">MAERPLDPDRPDTNQRPPGSPTADNATPEDNPGPSTPDNANPEGNPGPSTPDNADSEAAARVDSGLTERGSEAEERRREESSLGGPWPRRSEAEAKITAFEFVVDREHARAVNEVVADTRRLRILAFTATVVLGLGTAGLIWLNHPYSFLLAVAFALGTVTSLFVALWSPHRARIEKLYAEGELVPAIVSDRHPRGALLLALVNVAKSDAPPRYALITRTVRSLPGHRSWPGEQIPSVTVRADRAPLSVGGLRQSVGAMPIAWGTRDPEVIARARAAIPEAEWKLLADNRSLAERVRTADFGRLVLDPHQLPEELRG</sequence>
<feature type="region of interest" description="Disordered" evidence="1">
    <location>
        <begin position="1"/>
        <end position="90"/>
    </location>
</feature>
<dbReference type="RefSeq" id="WP_083895373.1">
    <property type="nucleotide sequence ID" value="NZ_JBIAQY010000005.1"/>
</dbReference>
<feature type="transmembrane region" description="Helical" evidence="2">
    <location>
        <begin position="124"/>
        <end position="143"/>
    </location>
</feature>
<keyword evidence="4" id="KW-1185">Reference proteome</keyword>
<comment type="caution">
    <text evidence="3">The sequence shown here is derived from an EMBL/GenBank/DDBJ whole genome shotgun (WGS) entry which is preliminary data.</text>
</comment>
<dbReference type="EMBL" id="JBIAQY010000005">
    <property type="protein sequence ID" value="MFF3569791.1"/>
    <property type="molecule type" value="Genomic_DNA"/>
</dbReference>
<protein>
    <submittedName>
        <fullName evidence="3">DUF3239 domain-containing protein</fullName>
    </submittedName>
</protein>
<dbReference type="InterPro" id="IPR023124">
    <property type="entry name" value="DUF3239_dom_sf"/>
</dbReference>
<feature type="compositionally biased region" description="Polar residues" evidence="1">
    <location>
        <begin position="14"/>
        <end position="25"/>
    </location>
</feature>
<keyword evidence="2" id="KW-0472">Membrane</keyword>
<feature type="compositionally biased region" description="Basic and acidic residues" evidence="1">
    <location>
        <begin position="69"/>
        <end position="81"/>
    </location>
</feature>
<name>A0ABW6S0H1_9NOCA</name>
<evidence type="ECO:0000313" key="3">
    <source>
        <dbReference type="EMBL" id="MFF3569791.1"/>
    </source>
</evidence>
<gene>
    <name evidence="3" type="ORF">ACFYXQ_18620</name>
</gene>
<dbReference type="Gene3D" id="2.40.410.10">
    <property type="entry name" value="putative membrane protein from Corynebacterium diphtheriae superfamily"/>
    <property type="match status" value="1"/>
</dbReference>
<evidence type="ECO:0000256" key="1">
    <source>
        <dbReference type="SAM" id="MobiDB-lite"/>
    </source>
</evidence>
<keyword evidence="2" id="KW-0812">Transmembrane</keyword>
<keyword evidence="2" id="KW-1133">Transmembrane helix</keyword>
<feature type="transmembrane region" description="Helical" evidence="2">
    <location>
        <begin position="149"/>
        <end position="168"/>
    </location>
</feature>
<proteinExistence type="predicted"/>
<accession>A0ABW6S0H1</accession>
<reference evidence="3 4" key="1">
    <citation type="submission" date="2024-10" db="EMBL/GenBank/DDBJ databases">
        <title>The Natural Products Discovery Center: Release of the First 8490 Sequenced Strains for Exploring Actinobacteria Biosynthetic Diversity.</title>
        <authorList>
            <person name="Kalkreuter E."/>
            <person name="Kautsar S.A."/>
            <person name="Yang D."/>
            <person name="Bader C.D."/>
            <person name="Teijaro C.N."/>
            <person name="Fluegel L."/>
            <person name="Davis C.M."/>
            <person name="Simpson J.R."/>
            <person name="Lauterbach L."/>
            <person name="Steele A.D."/>
            <person name="Gui C."/>
            <person name="Meng S."/>
            <person name="Li G."/>
            <person name="Viehrig K."/>
            <person name="Ye F."/>
            <person name="Su P."/>
            <person name="Kiefer A.F."/>
            <person name="Nichols A."/>
            <person name="Cepeda A.J."/>
            <person name="Yan W."/>
            <person name="Fan B."/>
            <person name="Jiang Y."/>
            <person name="Adhikari A."/>
            <person name="Zheng C.-J."/>
            <person name="Schuster L."/>
            <person name="Cowan T.M."/>
            <person name="Smanski M.J."/>
            <person name="Chevrette M.G."/>
            <person name="De Carvalho L.P.S."/>
            <person name="Shen B."/>
        </authorList>
    </citation>
    <scope>NUCLEOTIDE SEQUENCE [LARGE SCALE GENOMIC DNA]</scope>
    <source>
        <strain evidence="3 4">NPDC002593</strain>
    </source>
</reference>
<organism evidence="3 4">
    <name type="scientific">Nocardia jiangxiensis</name>
    <dbReference type="NCBI Taxonomy" id="282685"/>
    <lineage>
        <taxon>Bacteria</taxon>
        <taxon>Bacillati</taxon>
        <taxon>Actinomycetota</taxon>
        <taxon>Actinomycetes</taxon>
        <taxon>Mycobacteriales</taxon>
        <taxon>Nocardiaceae</taxon>
        <taxon>Nocardia</taxon>
    </lineage>
</organism>